<proteinExistence type="predicted"/>
<sequence length="213" mass="23886">MENEVYLEQFRRTQSTGTIALYRLRTQTDNSPVIITVTALDLATQTVTKSLIMTVAELSQRSAHGFSSHCNETQTPSSHSEDVPPFSFSTIHPSSNGRGIPWNHPVYSVRIPLLIEIEKIIAFSESSICRQSSQFVPKLKKWSPRSVVQASRCRSSITYPCKTLFPTLRLTLQGSGIPYCNNIQMSPYIYPSSNGRDVTWNHPGHSFCVSPLH</sequence>
<keyword evidence="2" id="KW-1185">Reference proteome</keyword>
<dbReference type="Proteomes" id="UP000499080">
    <property type="component" value="Unassembled WGS sequence"/>
</dbReference>
<organism evidence="1 2">
    <name type="scientific">Araneus ventricosus</name>
    <name type="common">Orbweaver spider</name>
    <name type="synonym">Epeira ventricosa</name>
    <dbReference type="NCBI Taxonomy" id="182803"/>
    <lineage>
        <taxon>Eukaryota</taxon>
        <taxon>Metazoa</taxon>
        <taxon>Ecdysozoa</taxon>
        <taxon>Arthropoda</taxon>
        <taxon>Chelicerata</taxon>
        <taxon>Arachnida</taxon>
        <taxon>Araneae</taxon>
        <taxon>Araneomorphae</taxon>
        <taxon>Entelegynae</taxon>
        <taxon>Araneoidea</taxon>
        <taxon>Araneidae</taxon>
        <taxon>Araneus</taxon>
    </lineage>
</organism>
<dbReference type="AlphaFoldDB" id="A0A4Y2SGZ7"/>
<evidence type="ECO:0000313" key="1">
    <source>
        <dbReference type="EMBL" id="GBN87492.1"/>
    </source>
</evidence>
<gene>
    <name evidence="1" type="ORF">AVEN_155486_1</name>
</gene>
<evidence type="ECO:0000313" key="2">
    <source>
        <dbReference type="Proteomes" id="UP000499080"/>
    </source>
</evidence>
<accession>A0A4Y2SGZ7</accession>
<comment type="caution">
    <text evidence="1">The sequence shown here is derived from an EMBL/GenBank/DDBJ whole genome shotgun (WGS) entry which is preliminary data.</text>
</comment>
<dbReference type="EMBL" id="BGPR01021825">
    <property type="protein sequence ID" value="GBN87492.1"/>
    <property type="molecule type" value="Genomic_DNA"/>
</dbReference>
<reference evidence="1 2" key="1">
    <citation type="journal article" date="2019" name="Sci. Rep.">
        <title>Orb-weaving spider Araneus ventricosus genome elucidates the spidroin gene catalogue.</title>
        <authorList>
            <person name="Kono N."/>
            <person name="Nakamura H."/>
            <person name="Ohtoshi R."/>
            <person name="Moran D.A.P."/>
            <person name="Shinohara A."/>
            <person name="Yoshida Y."/>
            <person name="Fujiwara M."/>
            <person name="Mori M."/>
            <person name="Tomita M."/>
            <person name="Arakawa K."/>
        </authorList>
    </citation>
    <scope>NUCLEOTIDE SEQUENCE [LARGE SCALE GENOMIC DNA]</scope>
</reference>
<protein>
    <submittedName>
        <fullName evidence="1">Uncharacterized protein</fullName>
    </submittedName>
</protein>
<name>A0A4Y2SGZ7_ARAVE</name>